<dbReference type="Pfam" id="PF01872">
    <property type="entry name" value="RibD_C"/>
    <property type="match status" value="1"/>
</dbReference>
<dbReference type="AlphaFoldDB" id="A0A290Z6P7"/>
<dbReference type="PANTHER" id="PTHR38011:SF11">
    <property type="entry name" value="2,5-DIAMINO-6-RIBOSYLAMINO-4(3H)-PYRIMIDINONE 5'-PHOSPHATE REDUCTASE"/>
    <property type="match status" value="1"/>
</dbReference>
<feature type="domain" description="Bacterial bifunctional deaminase-reductase C-terminal" evidence="1">
    <location>
        <begin position="2"/>
        <end position="181"/>
    </location>
</feature>
<dbReference type="GO" id="GO:0008703">
    <property type="term" value="F:5-amino-6-(5-phosphoribosylamino)uracil reductase activity"/>
    <property type="evidence" value="ECO:0007669"/>
    <property type="project" value="InterPro"/>
</dbReference>
<name>A0A290Z6P7_9PSEU</name>
<dbReference type="SUPFAM" id="SSF53597">
    <property type="entry name" value="Dihydrofolate reductase-like"/>
    <property type="match status" value="1"/>
</dbReference>
<dbReference type="RefSeq" id="WP_096494018.1">
    <property type="nucleotide sequence ID" value="NZ_CP023445.1"/>
</dbReference>
<reference evidence="2" key="1">
    <citation type="submission" date="2017-09" db="EMBL/GenBank/DDBJ databases">
        <title>Complete Genome Sequence of ansamitocin-producing Bacterium Actinosynnema pretiosum X47.</title>
        <authorList>
            <person name="Cao G."/>
            <person name="Zong G."/>
            <person name="Zhong C."/>
            <person name="Fu J."/>
        </authorList>
    </citation>
    <scope>NUCLEOTIDE SEQUENCE [LARGE SCALE GENOMIC DNA]</scope>
    <source>
        <strain evidence="2">X47</strain>
    </source>
</reference>
<dbReference type="GO" id="GO:0009231">
    <property type="term" value="P:riboflavin biosynthetic process"/>
    <property type="evidence" value="ECO:0007669"/>
    <property type="project" value="InterPro"/>
</dbReference>
<sequence length="190" mass="20622">MRKLVYFIAASIDGVIAGPEGEHDFYPTAEPMVEHLRAEYPETTPTHVRPLVGMPLDTPNRRYDTVLMGRGSYQPALDAGVGSPYAHLRQYVVSRSLPDADPAVALVRADPVGLVRELKREDGLDVWLCGGADLAGQLLPEIDELVVKTYPVVAGGGTPLFRAGFAPRAFRPVDVRAFDHGGVVTTYRPA</sequence>
<proteinExistence type="predicted"/>
<gene>
    <name evidence="2" type="ORF">CNX65_16345</name>
</gene>
<dbReference type="InterPro" id="IPR002734">
    <property type="entry name" value="RibDG_C"/>
</dbReference>
<organism evidence="2 3">
    <name type="scientific">Actinosynnema pretiosum</name>
    <dbReference type="NCBI Taxonomy" id="42197"/>
    <lineage>
        <taxon>Bacteria</taxon>
        <taxon>Bacillati</taxon>
        <taxon>Actinomycetota</taxon>
        <taxon>Actinomycetes</taxon>
        <taxon>Pseudonocardiales</taxon>
        <taxon>Pseudonocardiaceae</taxon>
        <taxon>Actinosynnema</taxon>
    </lineage>
</organism>
<evidence type="ECO:0000313" key="3">
    <source>
        <dbReference type="Proteomes" id="UP000218505"/>
    </source>
</evidence>
<keyword evidence="3" id="KW-1185">Reference proteome</keyword>
<evidence type="ECO:0000313" key="2">
    <source>
        <dbReference type="EMBL" id="ATE54655.1"/>
    </source>
</evidence>
<dbReference type="EMBL" id="CP023445">
    <property type="protein sequence ID" value="ATE54655.1"/>
    <property type="molecule type" value="Genomic_DNA"/>
</dbReference>
<dbReference type="InterPro" id="IPR024072">
    <property type="entry name" value="DHFR-like_dom_sf"/>
</dbReference>
<dbReference type="InterPro" id="IPR050765">
    <property type="entry name" value="Riboflavin_Biosynth_HTPR"/>
</dbReference>
<dbReference type="Proteomes" id="UP000218505">
    <property type="component" value="Chromosome"/>
</dbReference>
<protein>
    <submittedName>
        <fullName evidence="2">Deaminase</fullName>
    </submittedName>
</protein>
<dbReference type="Gene3D" id="3.40.430.10">
    <property type="entry name" value="Dihydrofolate Reductase, subunit A"/>
    <property type="match status" value="1"/>
</dbReference>
<accession>A0A290Z6P7</accession>
<evidence type="ECO:0000259" key="1">
    <source>
        <dbReference type="Pfam" id="PF01872"/>
    </source>
</evidence>
<dbReference type="PANTHER" id="PTHR38011">
    <property type="entry name" value="DIHYDROFOLATE REDUCTASE FAMILY PROTEIN (AFU_ORTHOLOGUE AFUA_8G06820)"/>
    <property type="match status" value="1"/>
</dbReference>
<dbReference type="KEGG" id="apre:CNX65_16345"/>